<dbReference type="Gene3D" id="3.30.420.10">
    <property type="entry name" value="Ribonuclease H-like superfamily/Ribonuclease H"/>
    <property type="match status" value="1"/>
</dbReference>
<dbReference type="AlphaFoldDB" id="A0A6C0KGC7"/>
<proteinExistence type="predicted"/>
<evidence type="ECO:0008006" key="2">
    <source>
        <dbReference type="Google" id="ProtNLM"/>
    </source>
</evidence>
<dbReference type="SUPFAM" id="SSF53098">
    <property type="entry name" value="Ribonuclease H-like"/>
    <property type="match status" value="1"/>
</dbReference>
<reference evidence="1" key="1">
    <citation type="journal article" date="2020" name="Nature">
        <title>Giant virus diversity and host interactions through global metagenomics.</title>
        <authorList>
            <person name="Schulz F."/>
            <person name="Roux S."/>
            <person name="Paez-Espino D."/>
            <person name="Jungbluth S."/>
            <person name="Walsh D.A."/>
            <person name="Denef V.J."/>
            <person name="McMahon K.D."/>
            <person name="Konstantinidis K.T."/>
            <person name="Eloe-Fadrosh E.A."/>
            <person name="Kyrpides N.C."/>
            <person name="Woyke T."/>
        </authorList>
    </citation>
    <scope>NUCLEOTIDE SEQUENCE</scope>
    <source>
        <strain evidence="1">GVMAG-S-1103017-68</strain>
    </source>
</reference>
<protein>
    <recommendedName>
        <fullName evidence="2">Holliday junction resolvase RuvC</fullName>
    </recommendedName>
</protein>
<dbReference type="InterPro" id="IPR012337">
    <property type="entry name" value="RNaseH-like_sf"/>
</dbReference>
<name>A0A6C0KGC7_9ZZZZ</name>
<sequence length="226" mass="25060">MLKCFFFAPLVTAKKIVSGMRVAGIDPGVSNFGIVVCDIADPDPRLRVSQRIAVLRAGNVSLRSSCGCMHDRVPLAHCSLGHTNDLPSRIAHVAQDFELDKCDRVVVERQPPQSAGYVVEQILRMLLGNLTFVEPRQIHKTYGALRGDSYDERKRKCEAYTSAFFAGRSEFDLAVRRHDMADAMAAVVCYAHRSAMRPPTAAPLPRVSFDKSADFEAFIGQFRSDI</sequence>
<organism evidence="1">
    <name type="scientific">viral metagenome</name>
    <dbReference type="NCBI Taxonomy" id="1070528"/>
    <lineage>
        <taxon>unclassified sequences</taxon>
        <taxon>metagenomes</taxon>
        <taxon>organismal metagenomes</taxon>
    </lineage>
</organism>
<evidence type="ECO:0000313" key="1">
    <source>
        <dbReference type="EMBL" id="QHU15388.1"/>
    </source>
</evidence>
<dbReference type="EMBL" id="MN740856">
    <property type="protein sequence ID" value="QHU15388.1"/>
    <property type="molecule type" value="Genomic_DNA"/>
</dbReference>
<dbReference type="GO" id="GO:0003676">
    <property type="term" value="F:nucleic acid binding"/>
    <property type="evidence" value="ECO:0007669"/>
    <property type="project" value="InterPro"/>
</dbReference>
<accession>A0A6C0KGC7</accession>
<dbReference type="InterPro" id="IPR036397">
    <property type="entry name" value="RNaseH_sf"/>
</dbReference>